<reference evidence="2" key="1">
    <citation type="journal article" date="2014" name="Front. Microbiol.">
        <title>High frequency of phylogenetically diverse reductive dehalogenase-homologous genes in deep subseafloor sedimentary metagenomes.</title>
        <authorList>
            <person name="Kawai M."/>
            <person name="Futagami T."/>
            <person name="Toyoda A."/>
            <person name="Takaki Y."/>
            <person name="Nishi S."/>
            <person name="Hori S."/>
            <person name="Arai W."/>
            <person name="Tsubouchi T."/>
            <person name="Morono Y."/>
            <person name="Uchiyama I."/>
            <person name="Ito T."/>
            <person name="Fujiyama A."/>
            <person name="Inagaki F."/>
            <person name="Takami H."/>
        </authorList>
    </citation>
    <scope>NUCLEOTIDE SEQUENCE</scope>
    <source>
        <strain evidence="2">Expedition CK06-06</strain>
    </source>
</reference>
<dbReference type="AlphaFoldDB" id="X1BBS2"/>
<dbReference type="EMBL" id="BART01017519">
    <property type="protein sequence ID" value="GAG78687.1"/>
    <property type="molecule type" value="Genomic_DNA"/>
</dbReference>
<organism evidence="2">
    <name type="scientific">marine sediment metagenome</name>
    <dbReference type="NCBI Taxonomy" id="412755"/>
    <lineage>
        <taxon>unclassified sequences</taxon>
        <taxon>metagenomes</taxon>
        <taxon>ecological metagenomes</taxon>
    </lineage>
</organism>
<feature type="domain" description="STAS" evidence="1">
    <location>
        <begin position="17"/>
        <end position="132"/>
    </location>
</feature>
<proteinExistence type="predicted"/>
<dbReference type="PROSITE" id="PS50801">
    <property type="entry name" value="STAS"/>
    <property type="match status" value="1"/>
</dbReference>
<feature type="non-terminal residue" evidence="2">
    <location>
        <position position="1"/>
    </location>
</feature>
<dbReference type="Gene3D" id="3.30.750.24">
    <property type="entry name" value="STAS domain"/>
    <property type="match status" value="1"/>
</dbReference>
<dbReference type="GO" id="GO:0055085">
    <property type="term" value="P:transmembrane transport"/>
    <property type="evidence" value="ECO:0007669"/>
    <property type="project" value="InterPro"/>
</dbReference>
<dbReference type="CDD" id="cd07042">
    <property type="entry name" value="STAS_SulP_like_sulfate_transporter"/>
    <property type="match status" value="1"/>
</dbReference>
<dbReference type="PANTHER" id="PTHR11814">
    <property type="entry name" value="SULFATE TRANSPORTER"/>
    <property type="match status" value="1"/>
</dbReference>
<name>X1BBS2_9ZZZZ</name>
<dbReference type="SUPFAM" id="SSF52091">
    <property type="entry name" value="SpoIIaa-like"/>
    <property type="match status" value="1"/>
</dbReference>
<dbReference type="InterPro" id="IPR002645">
    <property type="entry name" value="STAS_dom"/>
</dbReference>
<sequence length="141" mass="15755">PELGRQPGTQVFRSLDEFPDSETYPGLLVLRFDAGLFFTSVDALEDRLRELALVADPPLHTIVLDFEGINFIDSQGSSKLADTIEMATNYDIELRLTRVKPHVKDLLQRDGVIDSIGEDHIYGNVYEAAADQIHDTPLSKL</sequence>
<evidence type="ECO:0000313" key="2">
    <source>
        <dbReference type="EMBL" id="GAG78687.1"/>
    </source>
</evidence>
<gene>
    <name evidence="2" type="ORF">S01H4_33318</name>
</gene>
<comment type="caution">
    <text evidence="2">The sequence shown here is derived from an EMBL/GenBank/DDBJ whole genome shotgun (WGS) entry which is preliminary data.</text>
</comment>
<dbReference type="InterPro" id="IPR001902">
    <property type="entry name" value="SLC26A/SulP_fam"/>
</dbReference>
<dbReference type="GO" id="GO:0016020">
    <property type="term" value="C:membrane"/>
    <property type="evidence" value="ECO:0007669"/>
    <property type="project" value="InterPro"/>
</dbReference>
<accession>X1BBS2</accession>
<protein>
    <recommendedName>
        <fullName evidence="1">STAS domain-containing protein</fullName>
    </recommendedName>
</protein>
<dbReference type="InterPro" id="IPR036513">
    <property type="entry name" value="STAS_dom_sf"/>
</dbReference>
<dbReference type="Pfam" id="PF01740">
    <property type="entry name" value="STAS"/>
    <property type="match status" value="1"/>
</dbReference>
<evidence type="ECO:0000259" key="1">
    <source>
        <dbReference type="PROSITE" id="PS50801"/>
    </source>
</evidence>